<dbReference type="AlphaFoldDB" id="A0AAJ5X9D7"/>
<sequence>MLKSLLPLAREGLEAQEVSADLTDRYLEVIEQRIASGQNGAAWQLAHFRKHDDVFKLTADYLEHQRSGMPVHEWVV</sequence>
<dbReference type="Gene3D" id="3.30.590.20">
    <property type="match status" value="1"/>
</dbReference>
<organism evidence="1 2">
    <name type="scientific">Candidatus Andeanibacterium colombiense</name>
    <dbReference type="NCBI Taxonomy" id="3121345"/>
    <lineage>
        <taxon>Bacteria</taxon>
        <taxon>Pseudomonadati</taxon>
        <taxon>Pseudomonadota</taxon>
        <taxon>Alphaproteobacteria</taxon>
        <taxon>Sphingomonadales</taxon>
        <taxon>Sphingomonadaceae</taxon>
        <taxon>Candidatus Andeanibacterium</taxon>
    </lineage>
</organism>
<dbReference type="KEGG" id="acob:P0Y56_01785"/>
<protein>
    <submittedName>
        <fullName evidence="1">Uncharacterized protein</fullName>
    </submittedName>
</protein>
<evidence type="ECO:0000313" key="1">
    <source>
        <dbReference type="EMBL" id="WEK47042.1"/>
    </source>
</evidence>
<accession>A0AAJ5X9D7</accession>
<evidence type="ECO:0000313" key="2">
    <source>
        <dbReference type="Proteomes" id="UP001218362"/>
    </source>
</evidence>
<dbReference type="EMBL" id="CP119316">
    <property type="protein sequence ID" value="WEK47042.1"/>
    <property type="molecule type" value="Genomic_DNA"/>
</dbReference>
<dbReference type="Proteomes" id="UP001218362">
    <property type="component" value="Chromosome"/>
</dbReference>
<name>A0AAJ5X9D7_9SPHN</name>
<gene>
    <name evidence="1" type="ORF">P0Y56_01785</name>
</gene>
<proteinExistence type="predicted"/>
<reference evidence="1" key="1">
    <citation type="submission" date="2023-03" db="EMBL/GenBank/DDBJ databases">
        <title>Andean soil-derived lignocellulolytic bacterial consortium as a source of novel taxa and putative plastic-active enzymes.</title>
        <authorList>
            <person name="Diaz-Garcia L."/>
            <person name="Chuvochina M."/>
            <person name="Feuerriegel G."/>
            <person name="Bunk B."/>
            <person name="Sproer C."/>
            <person name="Streit W.R."/>
            <person name="Rodriguez L.M."/>
            <person name="Overmann J."/>
            <person name="Jimenez D.J."/>
        </authorList>
    </citation>
    <scope>NUCLEOTIDE SEQUENCE</scope>
    <source>
        <strain evidence="1">MAG 26</strain>
    </source>
</reference>